<dbReference type="Proteomes" id="UP000679779">
    <property type="component" value="Unassembled WGS sequence"/>
</dbReference>
<comment type="caution">
    <text evidence="2">The sequence shown here is derived from an EMBL/GenBank/DDBJ whole genome shotgun (WGS) entry which is preliminary data.</text>
</comment>
<sequence length="73" mass="8352">MLKPSYKPLDITLIKRDKNKTYLRNKLGISSSTLANMSNGKFVAMSVLAKICEDLQCRIEEVVEFIEVDNEEE</sequence>
<dbReference type="RefSeq" id="WP_212958324.1">
    <property type="nucleotide sequence ID" value="NZ_BORQ01000005.1"/>
</dbReference>
<keyword evidence="3" id="KW-1185">Reference proteome</keyword>
<dbReference type="GO" id="GO:0003677">
    <property type="term" value="F:DNA binding"/>
    <property type="evidence" value="ECO:0007669"/>
    <property type="project" value="InterPro"/>
</dbReference>
<protein>
    <recommendedName>
        <fullName evidence="1">HTH cro/C1-type domain-containing protein</fullName>
    </recommendedName>
</protein>
<proteinExistence type="predicted"/>
<name>A0A919XM06_9BACL</name>
<dbReference type="AlphaFoldDB" id="A0A919XM06"/>
<organism evidence="2 3">
    <name type="scientific">Paenibacillus albilobatus</name>
    <dbReference type="NCBI Taxonomy" id="2716884"/>
    <lineage>
        <taxon>Bacteria</taxon>
        <taxon>Bacillati</taxon>
        <taxon>Bacillota</taxon>
        <taxon>Bacilli</taxon>
        <taxon>Bacillales</taxon>
        <taxon>Paenibacillaceae</taxon>
        <taxon>Paenibacillus</taxon>
    </lineage>
</organism>
<gene>
    <name evidence="2" type="ORF">J2TS6_42830</name>
</gene>
<dbReference type="Pfam" id="PF13443">
    <property type="entry name" value="HTH_26"/>
    <property type="match status" value="1"/>
</dbReference>
<evidence type="ECO:0000313" key="3">
    <source>
        <dbReference type="Proteomes" id="UP000679779"/>
    </source>
</evidence>
<accession>A0A919XM06</accession>
<evidence type="ECO:0000259" key="1">
    <source>
        <dbReference type="Pfam" id="PF13443"/>
    </source>
</evidence>
<reference evidence="2" key="1">
    <citation type="submission" date="2021-03" db="EMBL/GenBank/DDBJ databases">
        <title>Antimicrobial resistance genes in bacteria isolated from Japanese honey, and their potential for conferring macrolide and lincosamide resistance in the American foulbrood pathogen Paenibacillus larvae.</title>
        <authorList>
            <person name="Okamoto M."/>
            <person name="Kumagai M."/>
            <person name="Kanamori H."/>
            <person name="Takamatsu D."/>
        </authorList>
    </citation>
    <scope>NUCLEOTIDE SEQUENCE</scope>
    <source>
        <strain evidence="2">J2TS6</strain>
    </source>
</reference>
<dbReference type="SUPFAM" id="SSF47413">
    <property type="entry name" value="lambda repressor-like DNA-binding domains"/>
    <property type="match status" value="1"/>
</dbReference>
<dbReference type="EMBL" id="BORQ01000005">
    <property type="protein sequence ID" value="GIO33142.1"/>
    <property type="molecule type" value="Genomic_DNA"/>
</dbReference>
<dbReference type="InterPro" id="IPR001387">
    <property type="entry name" value="Cro/C1-type_HTH"/>
</dbReference>
<dbReference type="InterPro" id="IPR010982">
    <property type="entry name" value="Lambda_DNA-bd_dom_sf"/>
</dbReference>
<evidence type="ECO:0000313" key="2">
    <source>
        <dbReference type="EMBL" id="GIO33142.1"/>
    </source>
</evidence>
<feature type="domain" description="HTH cro/C1-type" evidence="1">
    <location>
        <begin position="9"/>
        <end position="66"/>
    </location>
</feature>